<dbReference type="HOGENOM" id="CLU_3288122_0_0_11"/>
<dbReference type="AlphaFoldDB" id="L1M894"/>
<proteinExistence type="predicted"/>
<evidence type="ECO:0000313" key="1">
    <source>
        <dbReference type="EMBL" id="EKX87427.1"/>
    </source>
</evidence>
<reference evidence="1 2" key="1">
    <citation type="submission" date="2012-05" db="EMBL/GenBank/DDBJ databases">
        <authorList>
            <person name="Weinstock G."/>
            <person name="Sodergren E."/>
            <person name="Lobos E.A."/>
            <person name="Fulton L."/>
            <person name="Fulton R."/>
            <person name="Courtney L."/>
            <person name="Fronick C."/>
            <person name="O'Laughlin M."/>
            <person name="Godfrey J."/>
            <person name="Wilson R.M."/>
            <person name="Miner T."/>
            <person name="Farmer C."/>
            <person name="Delehaunty K."/>
            <person name="Cordes M."/>
            <person name="Minx P."/>
            <person name="Tomlinson C."/>
            <person name="Chen J."/>
            <person name="Wollam A."/>
            <person name="Pepin K.H."/>
            <person name="Bhonagiri V."/>
            <person name="Zhang X."/>
            <person name="Suruliraj S."/>
            <person name="Warren W."/>
            <person name="Mitreva M."/>
            <person name="Mardis E.R."/>
            <person name="Wilson R.K."/>
        </authorList>
    </citation>
    <scope>NUCLEOTIDE SEQUENCE [LARGE SCALE GENOMIC DNA]</scope>
    <source>
        <strain evidence="1 2">F0235</strain>
    </source>
</reference>
<sequence length="40" mass="4232">MVVGPRLHCSTCALPGVAEPYRKMMRPSVGIGGVGHLLLK</sequence>
<evidence type="ECO:0000313" key="2">
    <source>
        <dbReference type="Proteomes" id="UP000010445"/>
    </source>
</evidence>
<name>L1M894_9CORY</name>
<gene>
    <name evidence="1" type="ORF">HMPREF9997_02753</name>
</gene>
<dbReference type="Proteomes" id="UP000010445">
    <property type="component" value="Unassembled WGS sequence"/>
</dbReference>
<organism evidence="1 2">
    <name type="scientific">Corynebacterium durum F0235</name>
    <dbReference type="NCBI Taxonomy" id="1035195"/>
    <lineage>
        <taxon>Bacteria</taxon>
        <taxon>Bacillati</taxon>
        <taxon>Actinomycetota</taxon>
        <taxon>Actinomycetes</taxon>
        <taxon>Mycobacteriales</taxon>
        <taxon>Corynebacteriaceae</taxon>
        <taxon>Corynebacterium</taxon>
    </lineage>
</organism>
<dbReference type="EMBL" id="AMEM01000044">
    <property type="protein sequence ID" value="EKX87427.1"/>
    <property type="molecule type" value="Genomic_DNA"/>
</dbReference>
<accession>L1M894</accession>
<comment type="caution">
    <text evidence="1">The sequence shown here is derived from an EMBL/GenBank/DDBJ whole genome shotgun (WGS) entry which is preliminary data.</text>
</comment>
<keyword evidence="2" id="KW-1185">Reference proteome</keyword>
<protein>
    <submittedName>
        <fullName evidence="1">Uncharacterized protein</fullName>
    </submittedName>
</protein>